<keyword evidence="1" id="KW-0732">Signal</keyword>
<evidence type="ECO:0000256" key="1">
    <source>
        <dbReference type="SAM" id="SignalP"/>
    </source>
</evidence>
<keyword evidence="3" id="KW-1185">Reference proteome</keyword>
<feature type="chain" id="PRO_5011453491" description="Outer membrane protein beta-barrel domain-containing protein" evidence="1">
    <location>
        <begin position="19"/>
        <end position="196"/>
    </location>
</feature>
<organism evidence="2 3">
    <name type="scientific">Algoriphagus ornithinivorans</name>
    <dbReference type="NCBI Taxonomy" id="226506"/>
    <lineage>
        <taxon>Bacteria</taxon>
        <taxon>Pseudomonadati</taxon>
        <taxon>Bacteroidota</taxon>
        <taxon>Cytophagia</taxon>
        <taxon>Cytophagales</taxon>
        <taxon>Cyclobacteriaceae</taxon>
        <taxon>Algoriphagus</taxon>
    </lineage>
</organism>
<dbReference type="EMBL" id="FOVW01000001">
    <property type="protein sequence ID" value="SFN57993.1"/>
    <property type="molecule type" value="Genomic_DNA"/>
</dbReference>
<proteinExistence type="predicted"/>
<gene>
    <name evidence="2" type="ORF">SAMN04488519_10131</name>
</gene>
<evidence type="ECO:0008006" key="4">
    <source>
        <dbReference type="Google" id="ProtNLM"/>
    </source>
</evidence>
<feature type="signal peptide" evidence="1">
    <location>
        <begin position="1"/>
        <end position="18"/>
    </location>
</feature>
<dbReference type="AlphaFoldDB" id="A0A1I5A6B6"/>
<dbReference type="STRING" id="226506.SAMN04488519_10131"/>
<dbReference type="RefSeq" id="WP_091648594.1">
    <property type="nucleotide sequence ID" value="NZ_FOVW01000001.1"/>
</dbReference>
<reference evidence="3" key="1">
    <citation type="submission" date="2016-10" db="EMBL/GenBank/DDBJ databases">
        <authorList>
            <person name="Varghese N."/>
            <person name="Submissions S."/>
        </authorList>
    </citation>
    <scope>NUCLEOTIDE SEQUENCE [LARGE SCALE GENOMIC DNA]</scope>
    <source>
        <strain evidence="3">DSM 15282</strain>
    </source>
</reference>
<dbReference type="Proteomes" id="UP000199564">
    <property type="component" value="Unassembled WGS sequence"/>
</dbReference>
<protein>
    <recommendedName>
        <fullName evidence="4">Outer membrane protein beta-barrel domain-containing protein</fullName>
    </recommendedName>
</protein>
<evidence type="ECO:0000313" key="2">
    <source>
        <dbReference type="EMBL" id="SFN57993.1"/>
    </source>
</evidence>
<sequence>MKYRLVTLLFLLPFFAMAQERGAGVRLGEPFSLTYKDFFDDYISWELMVGSGGVNGNSYYQRDFENNPPASNAFYIGHSAKKGASIHGRIALHEDITDMFEITEGYLLGYAGIGAQLRSTRVNYTYSQGQVGGPGLVPRTEERSNIDFGPELFGGAEYYFSEAPISVFAEVGFFLELLDRVGHIKGQGGIGVRYLF</sequence>
<accession>A0A1I5A6B6</accession>
<evidence type="ECO:0000313" key="3">
    <source>
        <dbReference type="Proteomes" id="UP000199564"/>
    </source>
</evidence>
<name>A0A1I5A6B6_9BACT</name>